<protein>
    <submittedName>
        <fullName evidence="8">1-aminocyclopropane-1-carboxylate oxidase homolog 1-like</fullName>
    </submittedName>
</protein>
<dbReference type="Gramene" id="OE9A048095T1">
    <property type="protein sequence ID" value="OE9A048095C1"/>
    <property type="gene ID" value="OE9A048095"/>
</dbReference>
<evidence type="ECO:0000256" key="4">
    <source>
        <dbReference type="ARBA" id="ARBA00023002"/>
    </source>
</evidence>
<reference evidence="8 9" key="1">
    <citation type="submission" date="2019-12" db="EMBL/GenBank/DDBJ databases">
        <authorList>
            <person name="Alioto T."/>
            <person name="Alioto T."/>
            <person name="Gomez Garrido J."/>
        </authorList>
    </citation>
    <scope>NUCLEOTIDE SEQUENCE [LARGE SCALE GENOMIC DNA]</scope>
</reference>
<dbReference type="GO" id="GO:0046872">
    <property type="term" value="F:metal ion binding"/>
    <property type="evidence" value="ECO:0007669"/>
    <property type="project" value="UniProtKB-KW"/>
</dbReference>
<keyword evidence="3" id="KW-0847">Vitamin C</keyword>
<comment type="caution">
    <text evidence="8">The sequence shown here is derived from an EMBL/GenBank/DDBJ whole genome shotgun (WGS) entry which is preliminary data.</text>
</comment>
<dbReference type="Pfam" id="PF03171">
    <property type="entry name" value="2OG-FeII_Oxy"/>
    <property type="match status" value="1"/>
</dbReference>
<dbReference type="SUPFAM" id="SSF51197">
    <property type="entry name" value="Clavaminate synthase-like"/>
    <property type="match status" value="1"/>
</dbReference>
<proteinExistence type="inferred from homology"/>
<evidence type="ECO:0000256" key="2">
    <source>
        <dbReference type="ARBA" id="ARBA00022723"/>
    </source>
</evidence>
<dbReference type="Pfam" id="PF14226">
    <property type="entry name" value="DIOX_N"/>
    <property type="match status" value="1"/>
</dbReference>
<dbReference type="FunFam" id="2.60.120.330:FF:000005">
    <property type="entry name" value="1-aminocyclopropane-1-carboxylate oxidase homolog 1"/>
    <property type="match status" value="1"/>
</dbReference>
<keyword evidence="9" id="KW-1185">Reference proteome</keyword>
<keyword evidence="4 6" id="KW-0560">Oxidoreductase</keyword>
<evidence type="ECO:0000259" key="7">
    <source>
        <dbReference type="PROSITE" id="PS51471"/>
    </source>
</evidence>
<dbReference type="GO" id="GO:0009805">
    <property type="term" value="P:coumarin biosynthetic process"/>
    <property type="evidence" value="ECO:0007669"/>
    <property type="project" value="UniProtKB-ARBA"/>
</dbReference>
<keyword evidence="5 6" id="KW-0408">Iron</keyword>
<gene>
    <name evidence="8" type="ORF">OLEA9_A048095</name>
</gene>
<keyword evidence="2 6" id="KW-0479">Metal-binding</keyword>
<dbReference type="PROSITE" id="PS51471">
    <property type="entry name" value="FE2OG_OXY"/>
    <property type="match status" value="1"/>
</dbReference>
<comment type="similarity">
    <text evidence="1 6">Belongs to the iron/ascorbate-dependent oxidoreductase family.</text>
</comment>
<dbReference type="InterPro" id="IPR044861">
    <property type="entry name" value="IPNS-like_FE2OG_OXY"/>
</dbReference>
<dbReference type="Gene3D" id="2.60.120.330">
    <property type="entry name" value="B-lactam Antibiotic, Isopenicillin N Synthase, Chain"/>
    <property type="match status" value="1"/>
</dbReference>
<evidence type="ECO:0000256" key="3">
    <source>
        <dbReference type="ARBA" id="ARBA00022896"/>
    </source>
</evidence>
<evidence type="ECO:0000256" key="5">
    <source>
        <dbReference type="ARBA" id="ARBA00023004"/>
    </source>
</evidence>
<evidence type="ECO:0000313" key="9">
    <source>
        <dbReference type="Proteomes" id="UP000594638"/>
    </source>
</evidence>
<dbReference type="InterPro" id="IPR005123">
    <property type="entry name" value="Oxoglu/Fe-dep_dioxygenase_dom"/>
</dbReference>
<accession>A0A8S0S5Y3</accession>
<feature type="domain" description="Fe2OG dioxygenase" evidence="7">
    <location>
        <begin position="212"/>
        <end position="312"/>
    </location>
</feature>
<dbReference type="PANTHER" id="PTHR10209">
    <property type="entry name" value="OXIDOREDUCTASE, 2OG-FE II OXYGENASE FAMILY PROTEIN"/>
    <property type="match status" value="1"/>
</dbReference>
<name>A0A8S0S5Y3_OLEEU</name>
<evidence type="ECO:0000256" key="1">
    <source>
        <dbReference type="ARBA" id="ARBA00008056"/>
    </source>
</evidence>
<dbReference type="InterPro" id="IPR026992">
    <property type="entry name" value="DIOX_N"/>
</dbReference>
<dbReference type="AlphaFoldDB" id="A0A8S0S5Y3"/>
<dbReference type="Proteomes" id="UP000594638">
    <property type="component" value="Unassembled WGS sequence"/>
</dbReference>
<dbReference type="GO" id="GO:0016706">
    <property type="term" value="F:2-oxoglutarate-dependent dioxygenase activity"/>
    <property type="evidence" value="ECO:0007669"/>
    <property type="project" value="UniProtKB-ARBA"/>
</dbReference>
<organism evidence="8 9">
    <name type="scientific">Olea europaea subsp. europaea</name>
    <dbReference type="NCBI Taxonomy" id="158383"/>
    <lineage>
        <taxon>Eukaryota</taxon>
        <taxon>Viridiplantae</taxon>
        <taxon>Streptophyta</taxon>
        <taxon>Embryophyta</taxon>
        <taxon>Tracheophyta</taxon>
        <taxon>Spermatophyta</taxon>
        <taxon>Magnoliopsida</taxon>
        <taxon>eudicotyledons</taxon>
        <taxon>Gunneridae</taxon>
        <taxon>Pentapetalae</taxon>
        <taxon>asterids</taxon>
        <taxon>lamiids</taxon>
        <taxon>Lamiales</taxon>
        <taxon>Oleaceae</taxon>
        <taxon>Oleeae</taxon>
        <taxon>Olea</taxon>
    </lineage>
</organism>
<dbReference type="PANTHER" id="PTHR10209:SF429">
    <property type="entry name" value="1-AMINOCYCLOPROPANE-1-CARBOXYLATE OXIDASE HOMOLOG 1-LIKE"/>
    <property type="match status" value="1"/>
</dbReference>
<evidence type="ECO:0000313" key="8">
    <source>
        <dbReference type="EMBL" id="CAA2987358.1"/>
    </source>
</evidence>
<dbReference type="EMBL" id="CACTIH010003917">
    <property type="protein sequence ID" value="CAA2987358.1"/>
    <property type="molecule type" value="Genomic_DNA"/>
</dbReference>
<dbReference type="GO" id="GO:0031418">
    <property type="term" value="F:L-ascorbic acid binding"/>
    <property type="evidence" value="ECO:0007669"/>
    <property type="project" value="UniProtKB-KW"/>
</dbReference>
<sequence length="372" mass="41810">MDTSGAQEYDRLQELKTSDEKKAGVKGLVDSGLQKIPKIFVRPAEELAKDLNYKRAQIEAPVIDLGDLEKTHWHKQIVEEVRIASETWGFFQVGNHGISLNVLNVMLDAIQKFNEQDVEEKKKYYKQDNTRRVRFNSNFDLFTSRTSSWRDTLAISFSDPDQINSDDLPDLCRKSVIEYSKLVNNLGNILFGLLSEALGHEPEHLRNMDCSEGHRLSCHYYLACPESELTLGTAKNSDPGFLTILLQNQIDSLQIFFQNQWVDVQPIPGAFVINIGDLLQLVSNGKFTSNKHRVVANRLVPRISIACFFSGPIHMDKIFYGPIKELISEENPPEYREWGNLVMVLVNRSGAMVVLLAGGFVCGNGMGDGSGG</sequence>
<dbReference type="InterPro" id="IPR027443">
    <property type="entry name" value="IPNS-like_sf"/>
</dbReference>
<dbReference type="GO" id="GO:0002238">
    <property type="term" value="P:response to molecule of fungal origin"/>
    <property type="evidence" value="ECO:0007669"/>
    <property type="project" value="UniProtKB-ARBA"/>
</dbReference>
<evidence type="ECO:0000256" key="6">
    <source>
        <dbReference type="RuleBase" id="RU003682"/>
    </source>
</evidence>
<dbReference type="OrthoDB" id="288590at2759"/>